<dbReference type="AlphaFoldDB" id="A0AAV0Z7I6"/>
<evidence type="ECO:0000313" key="1">
    <source>
        <dbReference type="EMBL" id="CAI8594605.1"/>
    </source>
</evidence>
<sequence length="100" mass="11702">MITTTSIQKVFKQMFMKQDARKERKKKHTCQNSSDVTSIAIHGRKKIRFASWLVVVQRSVMDISFLGFIEDVWVGLALKTGQQQSYFRELLLNGWTATWF</sequence>
<protein>
    <submittedName>
        <fullName evidence="1">Uncharacterized protein</fullName>
    </submittedName>
</protein>
<reference evidence="1 2" key="1">
    <citation type="submission" date="2023-01" db="EMBL/GenBank/DDBJ databases">
        <authorList>
            <person name="Kreplak J."/>
        </authorList>
    </citation>
    <scope>NUCLEOTIDE SEQUENCE [LARGE SCALE GENOMIC DNA]</scope>
</reference>
<gene>
    <name evidence="1" type="ORF">VFH_I149720</name>
</gene>
<dbReference type="Proteomes" id="UP001157006">
    <property type="component" value="Chromosome 1S"/>
</dbReference>
<keyword evidence="2" id="KW-1185">Reference proteome</keyword>
<name>A0AAV0Z7I6_VICFA</name>
<proteinExistence type="predicted"/>
<organism evidence="1 2">
    <name type="scientific">Vicia faba</name>
    <name type="common">Broad bean</name>
    <name type="synonym">Faba vulgaris</name>
    <dbReference type="NCBI Taxonomy" id="3906"/>
    <lineage>
        <taxon>Eukaryota</taxon>
        <taxon>Viridiplantae</taxon>
        <taxon>Streptophyta</taxon>
        <taxon>Embryophyta</taxon>
        <taxon>Tracheophyta</taxon>
        <taxon>Spermatophyta</taxon>
        <taxon>Magnoliopsida</taxon>
        <taxon>eudicotyledons</taxon>
        <taxon>Gunneridae</taxon>
        <taxon>Pentapetalae</taxon>
        <taxon>rosids</taxon>
        <taxon>fabids</taxon>
        <taxon>Fabales</taxon>
        <taxon>Fabaceae</taxon>
        <taxon>Papilionoideae</taxon>
        <taxon>50 kb inversion clade</taxon>
        <taxon>NPAAA clade</taxon>
        <taxon>Hologalegina</taxon>
        <taxon>IRL clade</taxon>
        <taxon>Fabeae</taxon>
        <taxon>Vicia</taxon>
    </lineage>
</organism>
<dbReference type="EMBL" id="OX451735">
    <property type="protein sequence ID" value="CAI8594605.1"/>
    <property type="molecule type" value="Genomic_DNA"/>
</dbReference>
<evidence type="ECO:0000313" key="2">
    <source>
        <dbReference type="Proteomes" id="UP001157006"/>
    </source>
</evidence>
<accession>A0AAV0Z7I6</accession>